<evidence type="ECO:0000256" key="19">
    <source>
        <dbReference type="ARBA" id="ARBA00022949"/>
    </source>
</evidence>
<evidence type="ECO:0000256" key="13">
    <source>
        <dbReference type="ARBA" id="ARBA00022622"/>
    </source>
</evidence>
<dbReference type="SMART" id="SM00228">
    <property type="entry name" value="PDZ"/>
    <property type="match status" value="3"/>
</dbReference>
<dbReference type="GO" id="GO:0016323">
    <property type="term" value="C:basolateral plasma membrane"/>
    <property type="evidence" value="ECO:0007669"/>
    <property type="project" value="TreeGrafter"/>
</dbReference>
<evidence type="ECO:0000256" key="29">
    <source>
        <dbReference type="PROSITE-ProRule" id="PRU00192"/>
    </source>
</evidence>
<feature type="compositionally biased region" description="Polar residues" evidence="30">
    <location>
        <begin position="813"/>
        <end position="826"/>
    </location>
</feature>
<gene>
    <name evidence="36" type="ORF">DUI87_21283</name>
</gene>
<evidence type="ECO:0000259" key="32">
    <source>
        <dbReference type="PROSITE" id="PS50052"/>
    </source>
</evidence>
<evidence type="ECO:0000256" key="16">
    <source>
        <dbReference type="ARBA" id="ARBA00022737"/>
    </source>
</evidence>
<dbReference type="GO" id="GO:0045197">
    <property type="term" value="P:establishment or maintenance of epithelial cell apical/basal polarity"/>
    <property type="evidence" value="ECO:0007669"/>
    <property type="project" value="TreeGrafter"/>
</dbReference>
<dbReference type="Gene3D" id="2.30.42.10">
    <property type="match status" value="3"/>
</dbReference>
<evidence type="ECO:0000256" key="6">
    <source>
        <dbReference type="ARBA" id="ARBA00004609"/>
    </source>
</evidence>
<keyword evidence="12" id="KW-0410">Iron transport</keyword>
<dbReference type="SUPFAM" id="SSF52540">
    <property type="entry name" value="P-loop containing nucleoside triphosphate hydrolases"/>
    <property type="match status" value="1"/>
</dbReference>
<evidence type="ECO:0000256" key="11">
    <source>
        <dbReference type="ARBA" id="ARBA00022490"/>
    </source>
</evidence>
<sequence>MPVRKQDTQRALRLLEEYRSKLSQAEDRQLRNSIERVISIFQSNLFQALIDIQEFYEVTLLDNPKCIDHSQPSEPIQPVNTWDFSSLPSTTVTSETLPSSLSPSVERVKCSSVKGGLLKQEYTLLFSGCRQGNAVSWQWGTAALCCVQCALLRPWLPSERAGLYCEIVSLDSCGRELAQDFGCSSTVNLARVEQLRVLVQGLAALGRGREAAVKYRYQDEDTPPQEHSSPHIANEVTGPELVHVSEKNLSQIENVHGFVSHSHISPVKCDVQVRRESAFPLEREGTLDFLCSMQGNQSEIMANPPPVLVNTDSLETSTYVNGTDADYEYEEITLERGNSGLGFSIAGGTDNPHIGDDASIFITKIIAGGAAAQDGRLRVNDCILRVNEVDVRDVTHSKAVEALKEAGSIVRLYVKRRKPVTEKIVEIKLVKGPKGLGFSIAGGVGNQHIPGDNSIYVTKIIEGGAAHKDGKLQIGDKLLAVNSVCLEEVTHEEAVTALKNTSDFVYLKVAKPTSMFMNDSYAPPDITNSYSQPVDNHIAPSAYLGQSLPPASPGRYSPVPKGMLGDDEITREPRKVVLHRGSTGLGFNIVGGEDGEGIFISFILAGGPADLSGELRKGDRIISVNGVDLKAATHEQAAAALKNAGQAVTIVAQYRPEEYSRFEAKIHDLREQMMNSSISSGSGSLRTSQKRSLYVRALFDYDKTKDSGLPSQGLNFKFGDILHVINASDDEWWQARQVTPDGESDEIGVIPSKRRVEKKERARLKTVKFNSKTRGDKGQSFNDKRKKNLFSRKFPFYKNKDQSEQETSDIDQHVTSNASDSESSYRGQEEYVLSYEPVNQQEVSYTRPVIVLGPMKDRINDDLISEFPDKFGSCVPHTTRPKRDYEVDGRDYHFVTSREQMEKDIQDHKFIEAGQYNNHLYGTSVQSVREVAEKGKHCILDVSGNAIKRLQIAQLYPISIFIKPKTVENIMEMNKRLTEEQARKTFERAMKLEQEFTEHFTALGLERIRWCTVSQQELSKCNDMSKAFSEAGILPPLECTAGGSAANCTHMIKDDLADAVTLDGRLIFQAGREHGLKPVVGEVYDQEIGTSYYAVAVVKRSSNITINSLKGVRSCHTGINRTAGWDVPVGYLTDTGHLAAMASVSDYFNASCVPGANGMNYPKSLCELCKGNSEGQNKCERNSQEQYYDYSGAFRCLAENVGEVAFVKHSTVPEYTDGRSLSVWARRLRSRDFQLLCRDGRRADVTEWRSCHLARVPARAVVVRPDTDGTVLFQLLNQGQQRFNGVGAKFQMFDSAVYGAQNLLFRDATTELFAITAQNYQAWLGDEYLHAMQALSCNPNTMPESLNWCVVSTEEIWKCGEMAVAFRKKNLKPAIQCISAKTKEECMELIQKKESDAVVLGGADIYTAGKTYGLVPAAGESYSANDSSNAYYAVVLVKRNLSNAFTISDLRGKKSCHTGLGRNAGWNIPIGILIKRGIIKNRDCNIPQAVSEFFSASCVPSAEQGNYPAKLCQLCIGDESGNNKCSASSQERYYSYSGAFRCLVEDSGDVAFVKHSTVFENTDGKNTASWAQKLKSSDFQLLCPNGARAEVTQFANCHLAQVPAQAVMVHPDVNVFALYGLLDRAQVYFGNSSNGNGFKMFDSSTFQGKDLIFKDSAVEIVPVKERRTYREWLGSEYIESLEGMQTPQCSGAGQMPIASAHQGVG</sequence>
<feature type="domain" description="L27" evidence="34">
    <location>
        <begin position="4"/>
        <end position="64"/>
    </location>
</feature>
<dbReference type="Gene3D" id="3.40.190.10">
    <property type="entry name" value="Periplasmic binding protein-like II"/>
    <property type="match status" value="4"/>
</dbReference>
<dbReference type="SMART" id="SM01277">
    <property type="entry name" value="MAGUK_N_PEST"/>
    <property type="match status" value="1"/>
</dbReference>
<dbReference type="InterPro" id="IPR001156">
    <property type="entry name" value="Transferrin-like_dom"/>
</dbReference>
<dbReference type="Pfam" id="PF00595">
    <property type="entry name" value="PDZ"/>
    <property type="match status" value="3"/>
</dbReference>
<evidence type="ECO:0000256" key="22">
    <source>
        <dbReference type="ARBA" id="ARBA00023136"/>
    </source>
</evidence>
<dbReference type="PANTHER" id="PTHR23119:SF5">
    <property type="entry name" value="DISKS LARGE HOMOLOG 1"/>
    <property type="match status" value="1"/>
</dbReference>
<dbReference type="SMART" id="SM00094">
    <property type="entry name" value="TR_FER"/>
    <property type="match status" value="2"/>
</dbReference>
<evidence type="ECO:0000256" key="12">
    <source>
        <dbReference type="ARBA" id="ARBA00022496"/>
    </source>
</evidence>
<dbReference type="GO" id="GO:0070161">
    <property type="term" value="C:anchoring junction"/>
    <property type="evidence" value="ECO:0007669"/>
    <property type="project" value="UniProtKB-SubCell"/>
</dbReference>
<keyword evidence="17" id="KW-0256">Endoplasmic reticulum</keyword>
<dbReference type="Pfam" id="PF09058">
    <property type="entry name" value="L27_1"/>
    <property type="match status" value="1"/>
</dbReference>
<keyword evidence="25" id="KW-0449">Lipoprotein</keyword>
<dbReference type="GO" id="GO:0005789">
    <property type="term" value="C:endoplasmic reticulum membrane"/>
    <property type="evidence" value="ECO:0007669"/>
    <property type="project" value="UniProtKB-SubCell"/>
</dbReference>
<dbReference type="InterPro" id="IPR036034">
    <property type="entry name" value="PDZ_sf"/>
</dbReference>
<dbReference type="PRINTS" id="PR00422">
    <property type="entry name" value="TRANSFERRIN"/>
</dbReference>
<keyword evidence="10" id="KW-1003">Cell membrane</keyword>
<dbReference type="InterPro" id="IPR027417">
    <property type="entry name" value="P-loop_NTPase"/>
</dbReference>
<evidence type="ECO:0000313" key="36">
    <source>
        <dbReference type="EMBL" id="RMC02120.1"/>
    </source>
</evidence>
<dbReference type="PROSITE" id="PS50002">
    <property type="entry name" value="SH3"/>
    <property type="match status" value="1"/>
</dbReference>
<keyword evidence="37" id="KW-1185">Reference proteome</keyword>
<evidence type="ECO:0000256" key="2">
    <source>
        <dbReference type="ARBA" id="ARBA00004221"/>
    </source>
</evidence>
<dbReference type="GO" id="GO:0099072">
    <property type="term" value="P:regulation of postsynaptic membrane neurotransmitter receptor levels"/>
    <property type="evidence" value="ECO:0007669"/>
    <property type="project" value="TreeGrafter"/>
</dbReference>
<feature type="domain" description="SH3" evidence="31">
    <location>
        <begin position="690"/>
        <end position="760"/>
    </location>
</feature>
<keyword evidence="9" id="KW-0813">Transport</keyword>
<dbReference type="GO" id="GO:0043005">
    <property type="term" value="C:neuron projection"/>
    <property type="evidence" value="ECO:0007669"/>
    <property type="project" value="TreeGrafter"/>
</dbReference>
<dbReference type="InterPro" id="IPR019583">
    <property type="entry name" value="DLG1-4_PDZ_assoc"/>
</dbReference>
<evidence type="ECO:0000259" key="35">
    <source>
        <dbReference type="PROSITE" id="PS51408"/>
    </source>
</evidence>
<keyword evidence="20" id="KW-0408">Iron</keyword>
<dbReference type="InterPro" id="IPR001452">
    <property type="entry name" value="SH3_domain"/>
</dbReference>
<dbReference type="GO" id="GO:0046872">
    <property type="term" value="F:metal ion binding"/>
    <property type="evidence" value="ECO:0007669"/>
    <property type="project" value="UniProtKB-KW"/>
</dbReference>
<dbReference type="Pfam" id="PF00018">
    <property type="entry name" value="SH3_1"/>
    <property type="match status" value="1"/>
</dbReference>
<reference evidence="36 37" key="1">
    <citation type="submission" date="2018-07" db="EMBL/GenBank/DDBJ databases">
        <title>A high quality draft genome assembly of the barn swallow (H. rustica rustica).</title>
        <authorList>
            <person name="Formenti G."/>
            <person name="Chiara M."/>
            <person name="Poveda L."/>
            <person name="Francoijs K.-J."/>
            <person name="Bonisoli-Alquati A."/>
            <person name="Canova L."/>
            <person name="Gianfranceschi L."/>
            <person name="Horner D.S."/>
            <person name="Saino N."/>
        </authorList>
    </citation>
    <scope>NUCLEOTIDE SEQUENCE [LARGE SCALE GENOMIC DNA]</scope>
    <source>
        <strain evidence="36">Chelidonia</strain>
        <tissue evidence="36">Blood</tissue>
    </source>
</reference>
<evidence type="ECO:0000256" key="4">
    <source>
        <dbReference type="ARBA" id="ARBA00004496"/>
    </source>
</evidence>
<dbReference type="GO" id="GO:0098839">
    <property type="term" value="C:postsynaptic density membrane"/>
    <property type="evidence" value="ECO:0007669"/>
    <property type="project" value="TreeGrafter"/>
</dbReference>
<feature type="region of interest" description="Disordered" evidence="30">
    <location>
        <begin position="800"/>
        <end position="828"/>
    </location>
</feature>
<evidence type="ECO:0000259" key="31">
    <source>
        <dbReference type="PROSITE" id="PS50002"/>
    </source>
</evidence>
<evidence type="ECO:0000256" key="20">
    <source>
        <dbReference type="ARBA" id="ARBA00023004"/>
    </source>
</evidence>
<evidence type="ECO:0000256" key="1">
    <source>
        <dbReference type="ARBA" id="ARBA00004202"/>
    </source>
</evidence>
<dbReference type="GO" id="GO:0016324">
    <property type="term" value="C:apical plasma membrane"/>
    <property type="evidence" value="ECO:0007669"/>
    <property type="project" value="UniProtKB-SubCell"/>
</dbReference>
<dbReference type="GO" id="GO:0031594">
    <property type="term" value="C:neuromuscular junction"/>
    <property type="evidence" value="ECO:0007669"/>
    <property type="project" value="TreeGrafter"/>
</dbReference>
<comment type="function">
    <text evidence="27">Involved in iron cellular uptake. Seems to be internalized and then recycled back to the cell membrane. Binds a single atom of iron per subunit. Could also bind zinc.</text>
</comment>
<proteinExistence type="inferred from homology"/>
<dbReference type="GO" id="GO:0097120">
    <property type="term" value="P:receptor localization to synapse"/>
    <property type="evidence" value="ECO:0007669"/>
    <property type="project" value="TreeGrafter"/>
</dbReference>
<evidence type="ECO:0000256" key="17">
    <source>
        <dbReference type="ARBA" id="ARBA00022824"/>
    </source>
</evidence>
<dbReference type="InterPro" id="IPR018195">
    <property type="entry name" value="Transferrin_Fe_BS"/>
</dbReference>
<evidence type="ECO:0000256" key="23">
    <source>
        <dbReference type="ARBA" id="ARBA00023157"/>
    </source>
</evidence>
<dbReference type="FunFam" id="3.40.50.300:FF:001402">
    <property type="entry name" value="Discs, large homolog 3 (Drosophila)"/>
    <property type="match status" value="1"/>
</dbReference>
<comment type="similarity">
    <text evidence="7">Belongs to the MAGUK family.</text>
</comment>
<dbReference type="PROSITE" id="PS50106">
    <property type="entry name" value="PDZ"/>
    <property type="match status" value="3"/>
</dbReference>
<dbReference type="FunFam" id="2.30.42.10:FF:000001">
    <property type="entry name" value="Disks large homolog 1 isoform 2"/>
    <property type="match status" value="1"/>
</dbReference>
<dbReference type="CDD" id="cd00071">
    <property type="entry name" value="GMPK"/>
    <property type="match status" value="1"/>
</dbReference>
<keyword evidence="22" id="KW-0472">Membrane</keyword>
<dbReference type="SUPFAM" id="SSF50044">
    <property type="entry name" value="SH3-domain"/>
    <property type="match status" value="1"/>
</dbReference>
<dbReference type="PROSITE" id="PS50052">
    <property type="entry name" value="GUANYLATE_KINASE_2"/>
    <property type="match status" value="1"/>
</dbReference>
<evidence type="ECO:0000256" key="25">
    <source>
        <dbReference type="ARBA" id="ARBA00023288"/>
    </source>
</evidence>
<keyword evidence="24" id="KW-0325">Glycoprotein</keyword>
<evidence type="ECO:0000256" key="10">
    <source>
        <dbReference type="ARBA" id="ARBA00022475"/>
    </source>
</evidence>
<dbReference type="Pfam" id="PF10608">
    <property type="entry name" value="MAGUK_N_PEST"/>
    <property type="match status" value="1"/>
</dbReference>
<dbReference type="PANTHER" id="PTHR23119">
    <property type="entry name" value="DISCS LARGE"/>
    <property type="match status" value="1"/>
</dbReference>
<dbReference type="Gene3D" id="3.40.50.300">
    <property type="entry name" value="P-loop containing nucleotide triphosphate hydrolases"/>
    <property type="match status" value="1"/>
</dbReference>
<evidence type="ECO:0000256" key="9">
    <source>
        <dbReference type="ARBA" id="ARBA00022448"/>
    </source>
</evidence>
<dbReference type="CDD" id="cd06723">
    <property type="entry name" value="PDZ1_Dlg1-2-4-like"/>
    <property type="match status" value="1"/>
</dbReference>
<evidence type="ECO:0000256" key="8">
    <source>
        <dbReference type="ARBA" id="ARBA00022443"/>
    </source>
</evidence>
<dbReference type="FunFam" id="3.40.190.10:FF:000108">
    <property type="entry name" value="melanotransferrin"/>
    <property type="match status" value="2"/>
</dbReference>
<name>A0A3M0JTQ3_HIRRU</name>
<dbReference type="SUPFAM" id="SSF50156">
    <property type="entry name" value="PDZ domain-like"/>
    <property type="match status" value="3"/>
</dbReference>
<keyword evidence="19" id="KW-0965">Cell junction</keyword>
<dbReference type="OrthoDB" id="78824at2759"/>
<dbReference type="PROSITE" id="PS51022">
    <property type="entry name" value="L27"/>
    <property type="match status" value="1"/>
</dbReference>
<dbReference type="EMBL" id="QRBI01000134">
    <property type="protein sequence ID" value="RMC02120.1"/>
    <property type="molecule type" value="Genomic_DNA"/>
</dbReference>
<dbReference type="PROSITE" id="PS00207">
    <property type="entry name" value="TRANSFERRIN_LIKE_3"/>
    <property type="match status" value="2"/>
</dbReference>
<evidence type="ECO:0000256" key="24">
    <source>
        <dbReference type="ARBA" id="ARBA00023180"/>
    </source>
</evidence>
<dbReference type="PROSITE" id="PS00856">
    <property type="entry name" value="GUANYLATE_KINASE_1"/>
    <property type="match status" value="1"/>
</dbReference>
<evidence type="ECO:0000256" key="5">
    <source>
        <dbReference type="ARBA" id="ARBA00004586"/>
    </source>
</evidence>
<feature type="domain" description="Transferrin-like" evidence="35">
    <location>
        <begin position="1008"/>
        <end position="1337"/>
    </location>
</feature>
<dbReference type="CDD" id="cd12031">
    <property type="entry name" value="SH3_DLG1"/>
    <property type="match status" value="1"/>
</dbReference>
<dbReference type="InterPro" id="IPR019590">
    <property type="entry name" value="DLG1_PEST_dom"/>
</dbReference>
<evidence type="ECO:0000256" key="27">
    <source>
        <dbReference type="ARBA" id="ARBA00054140"/>
    </source>
</evidence>
<keyword evidence="13" id="KW-0336">GPI-anchor</keyword>
<keyword evidence="15" id="KW-0732">Signal</keyword>
<dbReference type="GO" id="GO:0043113">
    <property type="term" value="P:receptor clustering"/>
    <property type="evidence" value="ECO:0007669"/>
    <property type="project" value="TreeGrafter"/>
</dbReference>
<dbReference type="GO" id="GO:0006826">
    <property type="term" value="P:iron ion transport"/>
    <property type="evidence" value="ECO:0007669"/>
    <property type="project" value="UniProtKB-KW"/>
</dbReference>
<dbReference type="InterPro" id="IPR015143">
    <property type="entry name" value="L27_1"/>
</dbReference>
<dbReference type="SUPFAM" id="SSF101288">
    <property type="entry name" value="L27 domain"/>
    <property type="match status" value="1"/>
</dbReference>
<dbReference type="Gene3D" id="2.30.30.40">
    <property type="entry name" value="SH3 Domains"/>
    <property type="match status" value="1"/>
</dbReference>
<dbReference type="GO" id="GO:0098552">
    <property type="term" value="C:side of membrane"/>
    <property type="evidence" value="ECO:0007669"/>
    <property type="project" value="UniProtKB-KW"/>
</dbReference>
<keyword evidence="23" id="KW-1015">Disulfide bond</keyword>
<dbReference type="SMART" id="SM00569">
    <property type="entry name" value="L27"/>
    <property type="match status" value="1"/>
</dbReference>
<evidence type="ECO:0000256" key="21">
    <source>
        <dbReference type="ARBA" id="ARBA00023065"/>
    </source>
</evidence>
<evidence type="ECO:0000256" key="26">
    <source>
        <dbReference type="ARBA" id="ARBA00044189"/>
    </source>
</evidence>
<feature type="domain" description="PDZ" evidence="33">
    <location>
        <begin position="331"/>
        <end position="418"/>
    </location>
</feature>
<dbReference type="InterPro" id="IPR020590">
    <property type="entry name" value="Guanylate_kinase_CS"/>
</dbReference>
<dbReference type="Proteomes" id="UP000269221">
    <property type="component" value="Unassembled WGS sequence"/>
</dbReference>
<dbReference type="InterPro" id="IPR001478">
    <property type="entry name" value="PDZ"/>
</dbReference>
<dbReference type="STRING" id="333673.A0A3M0JTQ3"/>
<dbReference type="Pfam" id="PF10600">
    <property type="entry name" value="PDZ_assoc"/>
    <property type="match status" value="1"/>
</dbReference>
<evidence type="ECO:0000313" key="37">
    <source>
        <dbReference type="Proteomes" id="UP000269221"/>
    </source>
</evidence>
<feature type="domain" description="Guanylate kinase-like" evidence="32">
    <location>
        <begin position="846"/>
        <end position="1036"/>
    </location>
</feature>
<dbReference type="InterPro" id="IPR008144">
    <property type="entry name" value="Guanylate_kin-like_dom"/>
</dbReference>
<dbReference type="GO" id="GO:0007268">
    <property type="term" value="P:chemical synaptic transmission"/>
    <property type="evidence" value="ECO:0007669"/>
    <property type="project" value="TreeGrafter"/>
</dbReference>
<comment type="subcellular location">
    <subcellularLocation>
        <location evidence="2">Apical cell membrane</location>
    </subcellularLocation>
    <subcellularLocation>
        <location evidence="3">Cell junction</location>
    </subcellularLocation>
    <subcellularLocation>
        <location evidence="6">Cell membrane</location>
        <topology evidence="6">Lipid-anchor</topology>
        <topology evidence="6">GPI-anchor</topology>
    </subcellularLocation>
    <subcellularLocation>
        <location evidence="1">Cell membrane</location>
        <topology evidence="1">Peripheral membrane protein</topology>
    </subcellularLocation>
    <subcellularLocation>
        <location evidence="4">Cytoplasm</location>
    </subcellularLocation>
    <subcellularLocation>
        <location evidence="5">Endoplasmic reticulum membrane</location>
    </subcellularLocation>
</comment>
<evidence type="ECO:0000256" key="14">
    <source>
        <dbReference type="ARBA" id="ARBA00022723"/>
    </source>
</evidence>
<evidence type="ECO:0000256" key="28">
    <source>
        <dbReference type="ARBA" id="ARBA00072985"/>
    </source>
</evidence>
<dbReference type="CDD" id="cd06724">
    <property type="entry name" value="PDZ2_Dlg1-2-4-like"/>
    <property type="match status" value="1"/>
</dbReference>
<dbReference type="InterPro" id="IPR008145">
    <property type="entry name" value="GK/Ca_channel_bsu"/>
</dbReference>
<dbReference type="InterPro" id="IPR036892">
    <property type="entry name" value="L27_dom_sf"/>
</dbReference>
<evidence type="ECO:0000256" key="18">
    <source>
        <dbReference type="ARBA" id="ARBA00022833"/>
    </source>
</evidence>
<keyword evidence="21" id="KW-0406">Ion transport</keyword>
<keyword evidence="8 29" id="KW-0728">SH3 domain</keyword>
<feature type="domain" description="PDZ" evidence="33">
    <location>
        <begin position="426"/>
        <end position="513"/>
    </location>
</feature>
<feature type="domain" description="PDZ" evidence="33">
    <location>
        <begin position="575"/>
        <end position="656"/>
    </location>
</feature>
<dbReference type="SMART" id="SM00326">
    <property type="entry name" value="SH3"/>
    <property type="match status" value="1"/>
</dbReference>
<dbReference type="FunFam" id="1.10.287.470:FF:000001">
    <property type="entry name" value="Disks large 1 isoform X3"/>
    <property type="match status" value="1"/>
</dbReference>
<dbReference type="GO" id="GO:0035255">
    <property type="term" value="F:ionotropic glutamate receptor binding"/>
    <property type="evidence" value="ECO:0007669"/>
    <property type="project" value="TreeGrafter"/>
</dbReference>
<dbReference type="CDD" id="cd06795">
    <property type="entry name" value="PDZ3_Dlg1-2-4-like"/>
    <property type="match status" value="1"/>
</dbReference>
<dbReference type="SMART" id="SM00072">
    <property type="entry name" value="GuKc"/>
    <property type="match status" value="1"/>
</dbReference>
<dbReference type="GO" id="GO:0005576">
    <property type="term" value="C:extracellular region"/>
    <property type="evidence" value="ECO:0007669"/>
    <property type="project" value="InterPro"/>
</dbReference>
<evidence type="ECO:0000259" key="34">
    <source>
        <dbReference type="PROSITE" id="PS51022"/>
    </source>
</evidence>
<dbReference type="Pfam" id="PF00405">
    <property type="entry name" value="Transferrin"/>
    <property type="match status" value="2"/>
</dbReference>
<evidence type="ECO:0000256" key="3">
    <source>
        <dbReference type="ARBA" id="ARBA00004282"/>
    </source>
</evidence>
<evidence type="ECO:0000256" key="30">
    <source>
        <dbReference type="SAM" id="MobiDB-lite"/>
    </source>
</evidence>
<dbReference type="GO" id="GO:0098609">
    <property type="term" value="P:cell-cell adhesion"/>
    <property type="evidence" value="ECO:0007669"/>
    <property type="project" value="TreeGrafter"/>
</dbReference>
<keyword evidence="14" id="KW-0479">Metal-binding</keyword>
<protein>
    <recommendedName>
        <fullName evidence="26">Disks large homolog 1</fullName>
    </recommendedName>
    <alternativeName>
        <fullName evidence="28">Melanotransferrin</fullName>
    </alternativeName>
</protein>
<dbReference type="FunFam" id="2.30.42.10:FF:000049">
    <property type="entry name" value="disks large homolog 1 isoform X1"/>
    <property type="match status" value="1"/>
</dbReference>
<dbReference type="InterPro" id="IPR050614">
    <property type="entry name" value="Synaptic_Scaffolding_LAP-MAGUK"/>
</dbReference>
<dbReference type="FunFam" id="2.30.42.10:FF:000002">
    <property type="entry name" value="Disks large homolog 4 isoform 2"/>
    <property type="match status" value="1"/>
</dbReference>
<evidence type="ECO:0000259" key="33">
    <source>
        <dbReference type="PROSITE" id="PS50106"/>
    </source>
</evidence>
<keyword evidence="16" id="KW-0677">Repeat</keyword>
<dbReference type="Pfam" id="PF00625">
    <property type="entry name" value="Guanylate_kin"/>
    <property type="match status" value="1"/>
</dbReference>
<dbReference type="PROSITE" id="PS51408">
    <property type="entry name" value="TRANSFERRIN_LIKE_4"/>
    <property type="match status" value="2"/>
</dbReference>
<dbReference type="Gene3D" id="1.10.287.470">
    <property type="entry name" value="Helix hairpin bin"/>
    <property type="match status" value="1"/>
</dbReference>
<accession>A0A3M0JTQ3</accession>
<dbReference type="PROSITE" id="PS00205">
    <property type="entry name" value="TRANSFERRIN_LIKE_1"/>
    <property type="match status" value="1"/>
</dbReference>
<dbReference type="FunFam" id="2.30.30.40:FF:000058">
    <property type="entry name" value="Disks large homolog 1 isoform X1"/>
    <property type="match status" value="1"/>
</dbReference>
<dbReference type="PROSITE" id="PS00206">
    <property type="entry name" value="TRANSFERRIN_LIKE_2"/>
    <property type="match status" value="2"/>
</dbReference>
<dbReference type="FunFam" id="2.30.30.40:FF:000008">
    <property type="entry name" value="Disks large homolog 1 isoform 2"/>
    <property type="match status" value="1"/>
</dbReference>
<feature type="domain" description="Transferrin-like" evidence="35">
    <location>
        <begin position="1346"/>
        <end position="1686"/>
    </location>
</feature>
<organism evidence="36 37">
    <name type="scientific">Hirundo rustica rustica</name>
    <dbReference type="NCBI Taxonomy" id="333673"/>
    <lineage>
        <taxon>Eukaryota</taxon>
        <taxon>Metazoa</taxon>
        <taxon>Chordata</taxon>
        <taxon>Craniata</taxon>
        <taxon>Vertebrata</taxon>
        <taxon>Euteleostomi</taxon>
        <taxon>Archelosauria</taxon>
        <taxon>Archosauria</taxon>
        <taxon>Dinosauria</taxon>
        <taxon>Saurischia</taxon>
        <taxon>Theropoda</taxon>
        <taxon>Coelurosauria</taxon>
        <taxon>Aves</taxon>
        <taxon>Neognathae</taxon>
        <taxon>Neoaves</taxon>
        <taxon>Telluraves</taxon>
        <taxon>Australaves</taxon>
        <taxon>Passeriformes</taxon>
        <taxon>Sylvioidea</taxon>
        <taxon>Hirundinidae</taxon>
        <taxon>Hirundo</taxon>
    </lineage>
</organism>
<dbReference type="InterPro" id="IPR036028">
    <property type="entry name" value="SH3-like_dom_sf"/>
</dbReference>
<keyword evidence="18" id="KW-0862">Zinc</keyword>
<dbReference type="SUPFAM" id="SSF53850">
    <property type="entry name" value="Periplasmic binding protein-like II"/>
    <property type="match status" value="2"/>
</dbReference>
<evidence type="ECO:0000256" key="7">
    <source>
        <dbReference type="ARBA" id="ARBA00007014"/>
    </source>
</evidence>
<dbReference type="GO" id="GO:0019901">
    <property type="term" value="F:protein kinase binding"/>
    <property type="evidence" value="ECO:0007669"/>
    <property type="project" value="TreeGrafter"/>
</dbReference>
<comment type="caution">
    <text evidence="36">The sequence shown here is derived from an EMBL/GenBank/DDBJ whole genome shotgun (WGS) entry which is preliminary data.</text>
</comment>
<dbReference type="InterPro" id="IPR004172">
    <property type="entry name" value="L27_dom"/>
</dbReference>
<keyword evidence="11" id="KW-0963">Cytoplasm</keyword>
<evidence type="ECO:0000256" key="15">
    <source>
        <dbReference type="ARBA" id="ARBA00022729"/>
    </source>
</evidence>